<reference evidence="1" key="1">
    <citation type="submission" date="2014-11" db="EMBL/GenBank/DDBJ databases">
        <authorList>
            <person name="Amaro Gonzalez C."/>
        </authorList>
    </citation>
    <scope>NUCLEOTIDE SEQUENCE</scope>
</reference>
<reference evidence="1" key="2">
    <citation type="journal article" date="2015" name="Fish Shellfish Immunol.">
        <title>Early steps in the European eel (Anguilla anguilla)-Vibrio vulnificus interaction in the gills: Role of the RtxA13 toxin.</title>
        <authorList>
            <person name="Callol A."/>
            <person name="Pajuelo D."/>
            <person name="Ebbesson L."/>
            <person name="Teles M."/>
            <person name="MacKenzie S."/>
            <person name="Amaro C."/>
        </authorList>
    </citation>
    <scope>NUCLEOTIDE SEQUENCE</scope>
</reference>
<dbReference type="AlphaFoldDB" id="A0A0E9URT9"/>
<protein>
    <submittedName>
        <fullName evidence="1">Uncharacterized protein</fullName>
    </submittedName>
</protein>
<evidence type="ECO:0000313" key="1">
    <source>
        <dbReference type="EMBL" id="JAH68589.1"/>
    </source>
</evidence>
<proteinExistence type="predicted"/>
<accession>A0A0E9URT9</accession>
<name>A0A0E9URT9_ANGAN</name>
<organism evidence="1">
    <name type="scientific">Anguilla anguilla</name>
    <name type="common">European freshwater eel</name>
    <name type="synonym">Muraena anguilla</name>
    <dbReference type="NCBI Taxonomy" id="7936"/>
    <lineage>
        <taxon>Eukaryota</taxon>
        <taxon>Metazoa</taxon>
        <taxon>Chordata</taxon>
        <taxon>Craniata</taxon>
        <taxon>Vertebrata</taxon>
        <taxon>Euteleostomi</taxon>
        <taxon>Actinopterygii</taxon>
        <taxon>Neopterygii</taxon>
        <taxon>Teleostei</taxon>
        <taxon>Anguilliformes</taxon>
        <taxon>Anguillidae</taxon>
        <taxon>Anguilla</taxon>
    </lineage>
</organism>
<dbReference type="EMBL" id="GBXM01039988">
    <property type="protein sequence ID" value="JAH68589.1"/>
    <property type="molecule type" value="Transcribed_RNA"/>
</dbReference>
<sequence>MLPVTVSTAHLPINHPPYIHEHACERSSWKTSKNDPNQ</sequence>